<keyword evidence="2" id="KW-1133">Transmembrane helix</keyword>
<evidence type="ECO:0000256" key="1">
    <source>
        <dbReference type="ARBA" id="ARBA00022801"/>
    </source>
</evidence>
<dbReference type="Proteomes" id="UP001164459">
    <property type="component" value="Chromosome"/>
</dbReference>
<dbReference type="PROSITE" id="PS50056">
    <property type="entry name" value="TYR_PHOSPHATASE_2"/>
    <property type="match status" value="1"/>
</dbReference>
<keyword evidence="2" id="KW-0812">Transmembrane</keyword>
<reference evidence="4" key="1">
    <citation type="submission" date="2022-11" db="EMBL/GenBank/DDBJ databases">
        <title>Minimal conservation of predation-associated metabolite biosynthetic gene clusters underscores biosynthetic potential of Myxococcota including descriptions for ten novel species: Archangium lansinium sp. nov., Myxococcus landrumus sp. nov., Nannocystis bai.</title>
        <authorList>
            <person name="Ahearne A."/>
            <person name="Stevens C."/>
            <person name="Dowd S."/>
        </authorList>
    </citation>
    <scope>NUCLEOTIDE SEQUENCE</scope>
    <source>
        <strain evidence="4">Fl3</strain>
    </source>
</reference>
<dbReference type="RefSeq" id="WP_269036384.1">
    <property type="nucleotide sequence ID" value="NZ_CP114040.1"/>
</dbReference>
<feature type="transmembrane region" description="Helical" evidence="2">
    <location>
        <begin position="5"/>
        <end position="24"/>
    </location>
</feature>
<dbReference type="Gene3D" id="3.90.190.10">
    <property type="entry name" value="Protein tyrosine phosphatase superfamily"/>
    <property type="match status" value="1"/>
</dbReference>
<accession>A0ABY7H444</accession>
<sequence>MYAAYVFVFAAYAAMLLAPAVWFGGWTWLLAWPALSFALVAAAYAGLGARMFGKRSDGTIAPLHRLALLPFHGLVAAVWHGLRLSRREPAWCELVPGVLIGRRLLPRELPANVELIIDLTAEFPEPPGVRSAAAYRSLPTLDAGRAAPAEFRALVEEVAASSQTVFIHCAQGHGRTGTFAAAVLIVRGLATDPAEALAMLQRVRPGIRLKPAQLRALAAFEPRPPR</sequence>
<protein>
    <submittedName>
        <fullName evidence="4">Tyrosine-protein phosphatase</fullName>
    </submittedName>
</protein>
<keyword evidence="5" id="KW-1185">Reference proteome</keyword>
<feature type="domain" description="Tyrosine specific protein phosphatases" evidence="3">
    <location>
        <begin position="149"/>
        <end position="215"/>
    </location>
</feature>
<dbReference type="PANTHER" id="PTHR47216">
    <property type="match status" value="1"/>
</dbReference>
<organism evidence="4 5">
    <name type="scientific">Nannocystis punicea</name>
    <dbReference type="NCBI Taxonomy" id="2995304"/>
    <lineage>
        <taxon>Bacteria</taxon>
        <taxon>Pseudomonadati</taxon>
        <taxon>Myxococcota</taxon>
        <taxon>Polyangia</taxon>
        <taxon>Nannocystales</taxon>
        <taxon>Nannocystaceae</taxon>
        <taxon>Nannocystis</taxon>
    </lineage>
</organism>
<dbReference type="PROSITE" id="PS00383">
    <property type="entry name" value="TYR_PHOSPHATASE_1"/>
    <property type="match status" value="1"/>
</dbReference>
<dbReference type="PANTHER" id="PTHR47216:SF4">
    <property type="entry name" value="OS01G0859400 PROTEIN"/>
    <property type="match status" value="1"/>
</dbReference>
<dbReference type="EMBL" id="CP114040">
    <property type="protein sequence ID" value="WAS94046.1"/>
    <property type="molecule type" value="Genomic_DNA"/>
</dbReference>
<dbReference type="InterPro" id="IPR016130">
    <property type="entry name" value="Tyr_Pase_AS"/>
</dbReference>
<gene>
    <name evidence="4" type="ORF">O0S08_48600</name>
</gene>
<feature type="transmembrane region" description="Helical" evidence="2">
    <location>
        <begin position="30"/>
        <end position="51"/>
    </location>
</feature>
<name>A0ABY7H444_9BACT</name>
<dbReference type="InterPro" id="IPR029021">
    <property type="entry name" value="Prot-tyrosine_phosphatase-like"/>
</dbReference>
<dbReference type="InterPro" id="IPR057023">
    <property type="entry name" value="PTP-SAK"/>
</dbReference>
<evidence type="ECO:0000313" key="4">
    <source>
        <dbReference type="EMBL" id="WAS94046.1"/>
    </source>
</evidence>
<keyword evidence="1" id="KW-0378">Hydrolase</keyword>
<dbReference type="SUPFAM" id="SSF52799">
    <property type="entry name" value="(Phosphotyrosine protein) phosphatases II"/>
    <property type="match status" value="1"/>
</dbReference>
<evidence type="ECO:0000259" key="3">
    <source>
        <dbReference type="PROSITE" id="PS50056"/>
    </source>
</evidence>
<evidence type="ECO:0000256" key="2">
    <source>
        <dbReference type="SAM" id="Phobius"/>
    </source>
</evidence>
<proteinExistence type="predicted"/>
<keyword evidence="2" id="KW-0472">Membrane</keyword>
<evidence type="ECO:0000313" key="5">
    <source>
        <dbReference type="Proteomes" id="UP001164459"/>
    </source>
</evidence>
<dbReference type="InterPro" id="IPR000387">
    <property type="entry name" value="Tyr_Pase_dom"/>
</dbReference>
<dbReference type="Pfam" id="PF22784">
    <property type="entry name" value="PTP-SAK"/>
    <property type="match status" value="1"/>
</dbReference>